<accession>A0A6A6Y8G1</accession>
<gene>
    <name evidence="2 4" type="ORF">BDZ99DRAFT_113445</name>
</gene>
<dbReference type="GeneID" id="54453337"/>
<organism evidence="2">
    <name type="scientific">Mytilinidion resinicola</name>
    <dbReference type="NCBI Taxonomy" id="574789"/>
    <lineage>
        <taxon>Eukaryota</taxon>
        <taxon>Fungi</taxon>
        <taxon>Dikarya</taxon>
        <taxon>Ascomycota</taxon>
        <taxon>Pezizomycotina</taxon>
        <taxon>Dothideomycetes</taxon>
        <taxon>Pleosporomycetidae</taxon>
        <taxon>Mytilinidiales</taxon>
        <taxon>Mytilinidiaceae</taxon>
        <taxon>Mytilinidion</taxon>
    </lineage>
</organism>
<protein>
    <recommendedName>
        <fullName evidence="1">DUF7730 domain-containing protein</fullName>
    </recommendedName>
</protein>
<dbReference type="PANTHER" id="PTHR42085:SF1">
    <property type="entry name" value="F-BOX DOMAIN-CONTAINING PROTEIN"/>
    <property type="match status" value="1"/>
</dbReference>
<dbReference type="RefSeq" id="XP_033572090.1">
    <property type="nucleotide sequence ID" value="XM_033712444.1"/>
</dbReference>
<evidence type="ECO:0000313" key="2">
    <source>
        <dbReference type="EMBL" id="KAF2805126.1"/>
    </source>
</evidence>
<dbReference type="InterPro" id="IPR056632">
    <property type="entry name" value="DUF7730"/>
</dbReference>
<dbReference type="PANTHER" id="PTHR42085">
    <property type="entry name" value="F-BOX DOMAIN-CONTAINING PROTEIN"/>
    <property type="match status" value="1"/>
</dbReference>
<keyword evidence="3" id="KW-1185">Reference proteome</keyword>
<dbReference type="OrthoDB" id="62952at2759"/>
<evidence type="ECO:0000259" key="1">
    <source>
        <dbReference type="Pfam" id="PF24864"/>
    </source>
</evidence>
<feature type="domain" description="DUF7730" evidence="1">
    <location>
        <begin position="13"/>
        <end position="193"/>
    </location>
</feature>
<reference evidence="4" key="2">
    <citation type="submission" date="2020-04" db="EMBL/GenBank/DDBJ databases">
        <authorList>
            <consortium name="NCBI Genome Project"/>
        </authorList>
    </citation>
    <scope>NUCLEOTIDE SEQUENCE</scope>
    <source>
        <strain evidence="4">CBS 304.34</strain>
    </source>
</reference>
<name>A0A6A6Y8G1_9PEZI</name>
<dbReference type="Pfam" id="PF24864">
    <property type="entry name" value="DUF7730"/>
    <property type="match status" value="1"/>
</dbReference>
<evidence type="ECO:0000313" key="4">
    <source>
        <dbReference type="RefSeq" id="XP_033572090.1"/>
    </source>
</evidence>
<sequence>MESILGVAPPTLQPQSPFLRLPAELRVEILQYALHSHDACSAKHKDGMPIVILRRGFYFDSARNELLDWFGLRPWEKLSSKISDLLCISRQVFLEMEEIIYRNAVFSYATLWLWKHTELLQWADSLRPRNLRRVRYVRRHYIIQTLPDSTAQKNLLSKCGEEIAQLEDAFPQLRQVDIYLDFVDFGIEGRWPRITPTIAVKLRDDIMAVKSRAKISASLPESMG</sequence>
<dbReference type="Proteomes" id="UP000504636">
    <property type="component" value="Unplaced"/>
</dbReference>
<dbReference type="InterPro" id="IPR038883">
    <property type="entry name" value="AN11006-like"/>
</dbReference>
<evidence type="ECO:0000313" key="3">
    <source>
        <dbReference type="Proteomes" id="UP000504636"/>
    </source>
</evidence>
<dbReference type="AlphaFoldDB" id="A0A6A6Y8G1"/>
<reference evidence="2 4" key="1">
    <citation type="journal article" date="2020" name="Stud. Mycol.">
        <title>101 Dothideomycetes genomes: a test case for predicting lifestyles and emergence of pathogens.</title>
        <authorList>
            <person name="Haridas S."/>
            <person name="Albert R."/>
            <person name="Binder M."/>
            <person name="Bloem J."/>
            <person name="Labutti K."/>
            <person name="Salamov A."/>
            <person name="Andreopoulos B."/>
            <person name="Baker S."/>
            <person name="Barry K."/>
            <person name="Bills G."/>
            <person name="Bluhm B."/>
            <person name="Cannon C."/>
            <person name="Castanera R."/>
            <person name="Culley D."/>
            <person name="Daum C."/>
            <person name="Ezra D."/>
            <person name="Gonzalez J."/>
            <person name="Henrissat B."/>
            <person name="Kuo A."/>
            <person name="Liang C."/>
            <person name="Lipzen A."/>
            <person name="Lutzoni F."/>
            <person name="Magnuson J."/>
            <person name="Mondo S."/>
            <person name="Nolan M."/>
            <person name="Ohm R."/>
            <person name="Pangilinan J."/>
            <person name="Park H.-J."/>
            <person name="Ramirez L."/>
            <person name="Alfaro M."/>
            <person name="Sun H."/>
            <person name="Tritt A."/>
            <person name="Yoshinaga Y."/>
            <person name="Zwiers L.-H."/>
            <person name="Turgeon B."/>
            <person name="Goodwin S."/>
            <person name="Spatafora J."/>
            <person name="Crous P."/>
            <person name="Grigoriev I."/>
        </authorList>
    </citation>
    <scope>NUCLEOTIDE SEQUENCE</scope>
    <source>
        <strain evidence="2 4">CBS 304.34</strain>
    </source>
</reference>
<proteinExistence type="predicted"/>
<reference evidence="4" key="3">
    <citation type="submission" date="2025-04" db="UniProtKB">
        <authorList>
            <consortium name="RefSeq"/>
        </authorList>
    </citation>
    <scope>IDENTIFICATION</scope>
    <source>
        <strain evidence="4">CBS 304.34</strain>
    </source>
</reference>
<dbReference type="EMBL" id="MU003710">
    <property type="protein sequence ID" value="KAF2805126.1"/>
    <property type="molecule type" value="Genomic_DNA"/>
</dbReference>